<protein>
    <submittedName>
        <fullName evidence="6">ERAD-associated E3 ubiquitin-protein ligase component, putative</fullName>
    </submittedName>
</protein>
<dbReference type="KEGG" id="cdu:CD36_60260"/>
<evidence type="ECO:0000256" key="4">
    <source>
        <dbReference type="SAM" id="SignalP"/>
    </source>
</evidence>
<dbReference type="InterPro" id="IPR050767">
    <property type="entry name" value="Sel1_AlgK"/>
</dbReference>
<evidence type="ECO:0000256" key="2">
    <source>
        <dbReference type="SAM" id="MobiDB-lite"/>
    </source>
</evidence>
<keyword evidence="3" id="KW-0812">Transmembrane</keyword>
<dbReference type="SMART" id="SM00671">
    <property type="entry name" value="SEL1"/>
    <property type="match status" value="7"/>
</dbReference>
<evidence type="ECO:0000256" key="3">
    <source>
        <dbReference type="SAM" id="Phobius"/>
    </source>
</evidence>
<dbReference type="Pfam" id="PF08238">
    <property type="entry name" value="Sel1"/>
    <property type="match status" value="8"/>
</dbReference>
<feature type="chain" id="PRO_5002892719" evidence="4">
    <location>
        <begin position="18"/>
        <end position="807"/>
    </location>
</feature>
<evidence type="ECO:0000256" key="1">
    <source>
        <dbReference type="ARBA" id="ARBA00038101"/>
    </source>
</evidence>
<keyword evidence="3" id="KW-0472">Membrane</keyword>
<dbReference type="EMBL" id="FM992693">
    <property type="protein sequence ID" value="CAX40980.1"/>
    <property type="molecule type" value="Genomic_DNA"/>
</dbReference>
<dbReference type="InterPro" id="IPR006597">
    <property type="entry name" value="Sel1-like"/>
</dbReference>
<keyword evidence="7" id="KW-1185">Reference proteome</keyword>
<name>B9WIB6_CANDC</name>
<feature type="region of interest" description="Disordered" evidence="2">
    <location>
        <begin position="764"/>
        <end position="790"/>
    </location>
</feature>
<dbReference type="SUPFAM" id="SSF81901">
    <property type="entry name" value="HCP-like"/>
    <property type="match status" value="3"/>
</dbReference>
<dbReference type="PANTHER" id="PTHR11102">
    <property type="entry name" value="SEL-1-LIKE PROTEIN"/>
    <property type="match status" value="1"/>
</dbReference>
<feature type="transmembrane region" description="Helical" evidence="3">
    <location>
        <begin position="734"/>
        <end position="753"/>
    </location>
</feature>
<dbReference type="Gene3D" id="1.25.40.10">
    <property type="entry name" value="Tetratricopeptide repeat domain"/>
    <property type="match status" value="2"/>
</dbReference>
<dbReference type="PANTHER" id="PTHR11102:SF160">
    <property type="entry name" value="ERAD-ASSOCIATED E3 UBIQUITIN-PROTEIN LIGASE COMPONENT HRD3"/>
    <property type="match status" value="1"/>
</dbReference>
<comment type="similarity">
    <text evidence="1">Belongs to the sel-1 family.</text>
</comment>
<dbReference type="AlphaFoldDB" id="B9WIB6"/>
<dbReference type="HOGENOM" id="CLU_349489_0_0_1"/>
<sequence length="807" mass="92254">MIVHYIILSVWSLLVLASTSNDAQYNQAIVELEKLAGNFTRPKLYNIDNIEGNLYIPQFDQLTNDYKSTQKKPQPPPELTKSIIPLLKKSASESRNVNALVTLGDLYLFGNYSLTPDYYMAKKYYQEAISLAPNGHAYFMLGYIYSTGLFGTFPIDQKRGVLYYQFAAENGDRNAQMVMAYKNFKGLGVPTDCELALEYYTDLAEQGKDWMSKNDANGQVDYNIRISDFNGGLYGEKMSESTSTIEIRSKYFKDLRNTFEEYKLTANEHEYATLFYDALESYKGDYFVPKNLTKAFTTFQECVALGEEIYGASDYKNIDGIDKIFLSSCQSKLGRMYLQGMGVSQDTRKAKQMLDRSLKVQATPEALGLLGFIEEQGLLGEPNVSKAIDYYVAAVKKKSPEANRNLAKLLMRLNGGDPHTSEHHKEIYTYMKDAVYYRDTEALYYMGSFLQSGLSKIADSKNDISCPNIVMYYRVFLERLSSFYAPHLKFAFEELIAGNYQNALIGYSIAAEHGFEEAQISTAYLLYQLQPLYSKQPPKTFPPERVEMAVLYLERASKQSNVDATILLGDLYSGQAGASHITPDFDRAFNYYRTAAERESSHGAYKLAEMYEYGIGPANNSVDYFMAKRYYDFSLKYNEILNHAKSESSSQFISSKTHIDWALLRLRLKYLFNRSAFKQSGNSDGGWLSAFKKVGNRVSNEVPQDSNSISRANAHHEGDTYNDDLIEQYDIGDYLVIAMTFIFFFVFFVQNILRQFRRMRNGQRRDEADNNNNNNGDDNDDNQGQNGWNGNQFHFRRGNFEFHFFAI</sequence>
<feature type="signal peptide" evidence="4">
    <location>
        <begin position="1"/>
        <end position="17"/>
    </location>
</feature>
<proteinExistence type="inferred from homology"/>
<dbReference type="VEuPathDB" id="FungiDB:CD36_60260"/>
<gene>
    <name evidence="5" type="ordered locus">Cd36_60260</name>
    <name evidence="6" type="ORF">CD36_60260</name>
</gene>
<evidence type="ECO:0000313" key="5">
    <source>
        <dbReference type="CGD" id="CAL0000168417"/>
    </source>
</evidence>
<dbReference type="CGD" id="CAL0000168417">
    <property type="gene designation" value="Cd36_60260"/>
</dbReference>
<keyword evidence="4" id="KW-0732">Signal</keyword>
<dbReference type="RefSeq" id="XP_002420828.1">
    <property type="nucleotide sequence ID" value="XM_002420783.1"/>
</dbReference>
<dbReference type="GeneID" id="8048711"/>
<evidence type="ECO:0000313" key="6">
    <source>
        <dbReference type="EMBL" id="CAX40980.1"/>
    </source>
</evidence>
<feature type="compositionally biased region" description="Low complexity" evidence="2">
    <location>
        <begin position="770"/>
        <end position="790"/>
    </location>
</feature>
<evidence type="ECO:0000313" key="7">
    <source>
        <dbReference type="Proteomes" id="UP000002605"/>
    </source>
</evidence>
<reference evidence="6 7" key="1">
    <citation type="journal article" date="2009" name="Genome Res.">
        <title>Comparative genomics of the fungal pathogens Candida dubliniensis and Candida albicans.</title>
        <authorList>
            <person name="Jackson A.P."/>
            <person name="Gamble J.A."/>
            <person name="Yeomans T."/>
            <person name="Moran G.P."/>
            <person name="Saunders D."/>
            <person name="Harris D."/>
            <person name="Aslett M."/>
            <person name="Barrell J.F."/>
            <person name="Butler G."/>
            <person name="Citiulo F."/>
            <person name="Coleman D.C."/>
            <person name="de Groot P.W.J."/>
            <person name="Goodwin T.J."/>
            <person name="Quail M.A."/>
            <person name="McQuillan J."/>
            <person name="Munro C.A."/>
            <person name="Pain A."/>
            <person name="Poulter R.T."/>
            <person name="Rajandream M.A."/>
            <person name="Renauld H."/>
            <person name="Spiering M.J."/>
            <person name="Tivey A."/>
            <person name="Gow N.A.R."/>
            <person name="Barrell B."/>
            <person name="Sullivan D.J."/>
            <person name="Berriman M."/>
        </authorList>
    </citation>
    <scope>NUCLEOTIDE SEQUENCE [LARGE SCALE GENOMIC DNA]</scope>
    <source>
        <strain evidence="7">CD36 / ATCC MYA-646 / CBS 7987 / NCPF 3949 / NRRL Y-17841</strain>
    </source>
</reference>
<dbReference type="OrthoDB" id="27934at2759"/>
<dbReference type="InterPro" id="IPR011990">
    <property type="entry name" value="TPR-like_helical_dom_sf"/>
</dbReference>
<dbReference type="Proteomes" id="UP000002605">
    <property type="component" value="Chromosome 6"/>
</dbReference>
<accession>B9WIB6</accession>
<organism evidence="6 7">
    <name type="scientific">Candida dubliniensis (strain CD36 / ATCC MYA-646 / CBS 7987 / NCPF 3949 / NRRL Y-17841)</name>
    <name type="common">Yeast</name>
    <dbReference type="NCBI Taxonomy" id="573826"/>
    <lineage>
        <taxon>Eukaryota</taxon>
        <taxon>Fungi</taxon>
        <taxon>Dikarya</taxon>
        <taxon>Ascomycota</taxon>
        <taxon>Saccharomycotina</taxon>
        <taxon>Pichiomycetes</taxon>
        <taxon>Debaryomycetaceae</taxon>
        <taxon>Candida/Lodderomyces clade</taxon>
        <taxon>Candida</taxon>
    </lineage>
</organism>
<keyword evidence="3" id="KW-1133">Transmembrane helix</keyword>
<dbReference type="eggNOG" id="KOG1550">
    <property type="taxonomic scope" value="Eukaryota"/>
</dbReference>